<reference evidence="1" key="2">
    <citation type="submission" date="2021-04" db="EMBL/GenBank/DDBJ databases">
        <authorList>
            <person name="Gilroy R."/>
        </authorList>
    </citation>
    <scope>NUCLEOTIDE SEQUENCE</scope>
    <source>
        <strain evidence="1">ChiGjej4B4-7305</strain>
    </source>
</reference>
<proteinExistence type="predicted"/>
<comment type="caution">
    <text evidence="1">The sequence shown here is derived from an EMBL/GenBank/DDBJ whole genome shotgun (WGS) entry which is preliminary data.</text>
</comment>
<dbReference type="PANTHER" id="PTHR23404">
    <property type="entry name" value="MOLYBDOPTERIN SYNTHASE RELATED"/>
    <property type="match status" value="1"/>
</dbReference>
<protein>
    <submittedName>
        <fullName evidence="1">Molybdenum cofactor biosynthesis protein MoaE</fullName>
    </submittedName>
</protein>
<dbReference type="InterPro" id="IPR003448">
    <property type="entry name" value="Mopterin_biosynth_MoaE"/>
</dbReference>
<reference evidence="1" key="1">
    <citation type="journal article" date="2021" name="PeerJ">
        <title>Extensive microbial diversity within the chicken gut microbiome revealed by metagenomics and culture.</title>
        <authorList>
            <person name="Gilroy R."/>
            <person name="Ravi A."/>
            <person name="Getino M."/>
            <person name="Pursley I."/>
            <person name="Horton D.L."/>
            <person name="Alikhan N.F."/>
            <person name="Baker D."/>
            <person name="Gharbi K."/>
            <person name="Hall N."/>
            <person name="Watson M."/>
            <person name="Adriaenssens E.M."/>
            <person name="Foster-Nyarko E."/>
            <person name="Jarju S."/>
            <person name="Secka A."/>
            <person name="Antonio M."/>
            <person name="Oren A."/>
            <person name="Chaudhuri R.R."/>
            <person name="La Ragione R."/>
            <person name="Hildebrand F."/>
            <person name="Pallen M.J."/>
        </authorList>
    </citation>
    <scope>NUCLEOTIDE SEQUENCE</scope>
    <source>
        <strain evidence="1">ChiGjej4B4-7305</strain>
    </source>
</reference>
<dbReference type="Pfam" id="PF02391">
    <property type="entry name" value="MoaE"/>
    <property type="match status" value="1"/>
</dbReference>
<dbReference type="Proteomes" id="UP000824037">
    <property type="component" value="Unassembled WGS sequence"/>
</dbReference>
<dbReference type="CDD" id="cd00756">
    <property type="entry name" value="MoaE"/>
    <property type="match status" value="1"/>
</dbReference>
<dbReference type="GO" id="GO:0006777">
    <property type="term" value="P:Mo-molybdopterin cofactor biosynthetic process"/>
    <property type="evidence" value="ECO:0007669"/>
    <property type="project" value="InterPro"/>
</dbReference>
<dbReference type="SUPFAM" id="SSF54690">
    <property type="entry name" value="Molybdopterin synthase subunit MoaE"/>
    <property type="match status" value="1"/>
</dbReference>
<dbReference type="EMBL" id="DXBY01000278">
    <property type="protein sequence ID" value="HIZ37313.1"/>
    <property type="molecule type" value="Genomic_DNA"/>
</dbReference>
<accession>A0A9D2J5G6</accession>
<evidence type="ECO:0000313" key="2">
    <source>
        <dbReference type="Proteomes" id="UP000824037"/>
    </source>
</evidence>
<sequence>MAVALTSISGTDLDLAAHLDAVSGPEQGALTSFVGTVRDHSPDAAGTVTQLEYVAHPDAEAVLSRIAGEVAAAYPQVTVAASHRTGTVAVGGLAIVVCVGAAHRVDVFDACRHLVERIKAELPMWKKQMLADGSHQWVGSA</sequence>
<dbReference type="InterPro" id="IPR036563">
    <property type="entry name" value="MoaE_sf"/>
</dbReference>
<evidence type="ECO:0000313" key="1">
    <source>
        <dbReference type="EMBL" id="HIZ37313.1"/>
    </source>
</evidence>
<gene>
    <name evidence="1" type="ORF">H9815_16170</name>
</gene>
<name>A0A9D2J5G6_9MICO</name>
<organism evidence="1 2">
    <name type="scientific">Candidatus Ruania gallistercoris</name>
    <dbReference type="NCBI Taxonomy" id="2838746"/>
    <lineage>
        <taxon>Bacteria</taxon>
        <taxon>Bacillati</taxon>
        <taxon>Actinomycetota</taxon>
        <taxon>Actinomycetes</taxon>
        <taxon>Micrococcales</taxon>
        <taxon>Ruaniaceae</taxon>
        <taxon>Ruania</taxon>
    </lineage>
</organism>
<dbReference type="Gene3D" id="3.90.1170.40">
    <property type="entry name" value="Molybdopterin biosynthesis MoaE subunit"/>
    <property type="match status" value="1"/>
</dbReference>
<dbReference type="AlphaFoldDB" id="A0A9D2J5G6"/>